<dbReference type="EMBL" id="JAENHM010000047">
    <property type="protein sequence ID" value="MBK1838932.1"/>
    <property type="molecule type" value="Genomic_DNA"/>
</dbReference>
<proteinExistence type="predicted"/>
<gene>
    <name evidence="3" type="ORF">JHL17_16060</name>
</gene>
<evidence type="ECO:0000313" key="3">
    <source>
        <dbReference type="EMBL" id="MBK1838932.1"/>
    </source>
</evidence>
<dbReference type="Proteomes" id="UP000652760">
    <property type="component" value="Unassembled WGS sequence"/>
</dbReference>
<keyword evidence="4" id="KW-1185">Reference proteome</keyword>
<protein>
    <submittedName>
        <fullName evidence="3">Uncharacterized protein</fullName>
    </submittedName>
</protein>
<sequence>MGDAQKPSVPVEILPSPPPGQVALDGELFPPLPESRAPRTADEFLSRITELWEDAQQRFLRIGELLTLAETRLTDDDRQALYDGLNRRFGKSARSQLMSAYRAIRDRVVPQEMAAAGYGTVYMLARLTDEQRSRAAAEGLLRPDIRQAEIRQFFQSARAPMSRESRIAELEAREAKLLAELARVRDELARERRQV</sequence>
<organism evidence="3 4">
    <name type="scientific">Azospirillum endophyticum</name>
    <dbReference type="NCBI Taxonomy" id="2800326"/>
    <lineage>
        <taxon>Bacteria</taxon>
        <taxon>Pseudomonadati</taxon>
        <taxon>Pseudomonadota</taxon>
        <taxon>Alphaproteobacteria</taxon>
        <taxon>Rhodospirillales</taxon>
        <taxon>Azospirillaceae</taxon>
        <taxon>Azospirillum</taxon>
    </lineage>
</organism>
<feature type="coiled-coil region" evidence="1">
    <location>
        <begin position="167"/>
        <end position="194"/>
    </location>
</feature>
<name>A0ABS1F6A9_9PROT</name>
<feature type="region of interest" description="Disordered" evidence="2">
    <location>
        <begin position="1"/>
        <end position="20"/>
    </location>
</feature>
<keyword evidence="1" id="KW-0175">Coiled coil</keyword>
<accession>A0ABS1F6A9</accession>
<reference evidence="4" key="1">
    <citation type="submission" date="2021-01" db="EMBL/GenBank/DDBJ databases">
        <title>Genome public.</title>
        <authorList>
            <person name="Liu C."/>
            <person name="Sun Q."/>
        </authorList>
    </citation>
    <scope>NUCLEOTIDE SEQUENCE [LARGE SCALE GENOMIC DNA]</scope>
    <source>
        <strain evidence="4">YIM B02556</strain>
    </source>
</reference>
<evidence type="ECO:0000256" key="2">
    <source>
        <dbReference type="SAM" id="MobiDB-lite"/>
    </source>
</evidence>
<comment type="caution">
    <text evidence="3">The sequence shown here is derived from an EMBL/GenBank/DDBJ whole genome shotgun (WGS) entry which is preliminary data.</text>
</comment>
<evidence type="ECO:0000256" key="1">
    <source>
        <dbReference type="SAM" id="Coils"/>
    </source>
</evidence>
<evidence type="ECO:0000313" key="4">
    <source>
        <dbReference type="Proteomes" id="UP000652760"/>
    </source>
</evidence>
<dbReference type="RefSeq" id="WP_200194555.1">
    <property type="nucleotide sequence ID" value="NZ_JAENHM010000047.1"/>
</dbReference>